<evidence type="ECO:0000259" key="1">
    <source>
        <dbReference type="Pfam" id="PF18269"/>
    </source>
</evidence>
<comment type="caution">
    <text evidence="2">The sequence shown here is derived from an EMBL/GenBank/DDBJ whole genome shotgun (WGS) entry which is preliminary data.</text>
</comment>
<name>A0A211ZHI5_9PROT</name>
<dbReference type="RefSeq" id="WP_088153428.1">
    <property type="nucleotide sequence ID" value="NZ_NHON01000051.1"/>
</dbReference>
<sequence>MAVAARARQLLAVHEGMAEMIRIGAYAAGSDPDVDAAIRVLPALERFLAQDRQQRTPAGEGAALLEHVLGADGVGTPPA</sequence>
<accession>A0A211ZHI5</accession>
<reference evidence="3" key="1">
    <citation type="submission" date="2017-05" db="EMBL/GenBank/DDBJ databases">
        <authorList>
            <person name="Macchi M."/>
            <person name="Festa S."/>
            <person name="Coppotelli B.M."/>
            <person name="Morelli I.S."/>
        </authorList>
    </citation>
    <scope>NUCLEOTIDE SEQUENCE [LARGE SCALE GENOMIC DNA]</scope>
    <source>
        <strain evidence="3">I</strain>
    </source>
</reference>
<evidence type="ECO:0000313" key="3">
    <source>
        <dbReference type="Proteomes" id="UP000196655"/>
    </source>
</evidence>
<dbReference type="EMBL" id="NHON01000051">
    <property type="protein sequence ID" value="OWJ64729.1"/>
    <property type="molecule type" value="Genomic_DNA"/>
</dbReference>
<organism evidence="2 3">
    <name type="scientific">Inquilinus limosus</name>
    <dbReference type="NCBI Taxonomy" id="171674"/>
    <lineage>
        <taxon>Bacteria</taxon>
        <taxon>Pseudomonadati</taxon>
        <taxon>Pseudomonadota</taxon>
        <taxon>Alphaproteobacteria</taxon>
        <taxon>Rhodospirillales</taxon>
        <taxon>Rhodospirillaceae</taxon>
        <taxon>Inquilinus</taxon>
    </lineage>
</organism>
<dbReference type="Gene3D" id="1.20.1270.330">
    <property type="match status" value="1"/>
</dbReference>
<dbReference type="Pfam" id="PF18269">
    <property type="entry name" value="T3SS_ATPase_C"/>
    <property type="match status" value="1"/>
</dbReference>
<gene>
    <name evidence="2" type="ORF">BWR60_23345</name>
</gene>
<evidence type="ECO:0000313" key="2">
    <source>
        <dbReference type="EMBL" id="OWJ64729.1"/>
    </source>
</evidence>
<keyword evidence="3" id="KW-1185">Reference proteome</keyword>
<dbReference type="InterPro" id="IPR040627">
    <property type="entry name" value="T3SS_ATPase_C"/>
</dbReference>
<dbReference type="Proteomes" id="UP000196655">
    <property type="component" value="Unassembled WGS sequence"/>
</dbReference>
<feature type="domain" description="T3SS EscN ATPase C-terminal" evidence="1">
    <location>
        <begin position="2"/>
        <end position="65"/>
    </location>
</feature>
<dbReference type="AlphaFoldDB" id="A0A211ZHI5"/>
<dbReference type="OrthoDB" id="9801639at2"/>
<proteinExistence type="predicted"/>
<protein>
    <recommendedName>
        <fullName evidence="1">T3SS EscN ATPase C-terminal domain-containing protein</fullName>
    </recommendedName>
</protein>